<accession>A0ACB8D990</accession>
<protein>
    <submittedName>
        <fullName evidence="1">Uncharacterized protein</fullName>
    </submittedName>
</protein>
<dbReference type="EMBL" id="CM023471">
    <property type="protein sequence ID" value="KAH7964712.1"/>
    <property type="molecule type" value="Genomic_DNA"/>
</dbReference>
<proteinExistence type="predicted"/>
<sequence length="270" mass="29631">MVTWPRNLMKTQSNVLDTALIDDNRNCRYGRVIDTDTGKILGPLECGEVIFYTPFAATGYFGDPEAADELIDEHGWIHTGDLGYYDNDGRLFLCGRLKTLLECQSRKFPPSDIEHCLMDHEAVEEVSVLGMPPEDIQQFPAAVVVTKSGFARDHQLAEDLKRYVAADQPSFAVAPEHAELDATPAADDSSSSEGGRRITDPESDGRLRIRSLACLLQSLVLATRDSPLSVPRPPVRPSRTGRSSITMSSGTHLRQLGPTERGANSDTFGQ</sequence>
<evidence type="ECO:0000313" key="1">
    <source>
        <dbReference type="EMBL" id="KAH7964712.1"/>
    </source>
</evidence>
<comment type="caution">
    <text evidence="1">The sequence shown here is derived from an EMBL/GenBank/DDBJ whole genome shotgun (WGS) entry which is preliminary data.</text>
</comment>
<gene>
    <name evidence="1" type="ORF">HPB49_000904</name>
</gene>
<organism evidence="1 2">
    <name type="scientific">Dermacentor silvarum</name>
    <name type="common">Tick</name>
    <dbReference type="NCBI Taxonomy" id="543639"/>
    <lineage>
        <taxon>Eukaryota</taxon>
        <taxon>Metazoa</taxon>
        <taxon>Ecdysozoa</taxon>
        <taxon>Arthropoda</taxon>
        <taxon>Chelicerata</taxon>
        <taxon>Arachnida</taxon>
        <taxon>Acari</taxon>
        <taxon>Parasitiformes</taxon>
        <taxon>Ixodida</taxon>
        <taxon>Ixodoidea</taxon>
        <taxon>Ixodidae</taxon>
        <taxon>Rhipicephalinae</taxon>
        <taxon>Dermacentor</taxon>
    </lineage>
</organism>
<reference evidence="1" key="1">
    <citation type="submission" date="2020-05" db="EMBL/GenBank/DDBJ databases">
        <title>Large-scale comparative analyses of tick genomes elucidate their genetic diversity and vector capacities.</title>
        <authorList>
            <person name="Jia N."/>
            <person name="Wang J."/>
            <person name="Shi W."/>
            <person name="Du L."/>
            <person name="Sun Y."/>
            <person name="Zhan W."/>
            <person name="Jiang J."/>
            <person name="Wang Q."/>
            <person name="Zhang B."/>
            <person name="Ji P."/>
            <person name="Sakyi L.B."/>
            <person name="Cui X."/>
            <person name="Yuan T."/>
            <person name="Jiang B."/>
            <person name="Yang W."/>
            <person name="Lam T.T.-Y."/>
            <person name="Chang Q."/>
            <person name="Ding S."/>
            <person name="Wang X."/>
            <person name="Zhu J."/>
            <person name="Ruan X."/>
            <person name="Zhao L."/>
            <person name="Wei J."/>
            <person name="Que T."/>
            <person name="Du C."/>
            <person name="Cheng J."/>
            <person name="Dai P."/>
            <person name="Han X."/>
            <person name="Huang E."/>
            <person name="Gao Y."/>
            <person name="Liu J."/>
            <person name="Shao H."/>
            <person name="Ye R."/>
            <person name="Li L."/>
            <person name="Wei W."/>
            <person name="Wang X."/>
            <person name="Wang C."/>
            <person name="Yang T."/>
            <person name="Huo Q."/>
            <person name="Li W."/>
            <person name="Guo W."/>
            <person name="Chen H."/>
            <person name="Zhou L."/>
            <person name="Ni X."/>
            <person name="Tian J."/>
            <person name="Zhou Y."/>
            <person name="Sheng Y."/>
            <person name="Liu T."/>
            <person name="Pan Y."/>
            <person name="Xia L."/>
            <person name="Li J."/>
            <person name="Zhao F."/>
            <person name="Cao W."/>
        </authorList>
    </citation>
    <scope>NUCLEOTIDE SEQUENCE</scope>
    <source>
        <strain evidence="1">Dsil-2018</strain>
    </source>
</reference>
<dbReference type="Proteomes" id="UP000821865">
    <property type="component" value="Chromosome 2"/>
</dbReference>
<evidence type="ECO:0000313" key="2">
    <source>
        <dbReference type="Proteomes" id="UP000821865"/>
    </source>
</evidence>
<keyword evidence="2" id="KW-1185">Reference proteome</keyword>
<name>A0ACB8D990_DERSI</name>